<name>A0AAU7X8R0_9HYPH</name>
<dbReference type="AlphaFoldDB" id="A0AAU7X8R0"/>
<keyword evidence="3" id="KW-0479">Metal-binding</keyword>
<evidence type="ECO:0000256" key="6">
    <source>
        <dbReference type="ARBA" id="ARBA00023049"/>
    </source>
</evidence>
<evidence type="ECO:0000313" key="8">
    <source>
        <dbReference type="EMBL" id="XBY44457.1"/>
    </source>
</evidence>
<dbReference type="GO" id="GO:0004222">
    <property type="term" value="F:metalloendopeptidase activity"/>
    <property type="evidence" value="ECO:0007669"/>
    <property type="project" value="InterPro"/>
</dbReference>
<evidence type="ECO:0000256" key="2">
    <source>
        <dbReference type="ARBA" id="ARBA00022670"/>
    </source>
</evidence>
<dbReference type="InterPro" id="IPR001915">
    <property type="entry name" value="Peptidase_M48"/>
</dbReference>
<evidence type="ECO:0000256" key="3">
    <source>
        <dbReference type="ARBA" id="ARBA00022723"/>
    </source>
</evidence>
<reference evidence="8" key="1">
    <citation type="submission" date="2024-06" db="EMBL/GenBank/DDBJ databases">
        <title>Methylostella associata gen. nov., sp. nov., a novel Ancalomicrobiaceae-affiliated facultatively methylotrophic bacteria that feed on methanotrophs of the genus Methylococcus.</title>
        <authorList>
            <person name="Saltykova V."/>
            <person name="Danilova O.V."/>
            <person name="Oshkin I.Y."/>
            <person name="Belova S.E."/>
            <person name="Pimenov N.V."/>
            <person name="Dedysh S.N."/>
        </authorList>
    </citation>
    <scope>NUCLEOTIDE SEQUENCE</scope>
    <source>
        <strain evidence="8">S20</strain>
    </source>
</reference>
<keyword evidence="2" id="KW-0645">Protease</keyword>
<gene>
    <name evidence="8" type="ORF">ABS361_20995</name>
</gene>
<accession>A0AAU7X8R0</accession>
<dbReference type="PANTHER" id="PTHR22726">
    <property type="entry name" value="METALLOENDOPEPTIDASE OMA1"/>
    <property type="match status" value="1"/>
</dbReference>
<dbReference type="GO" id="GO:0046872">
    <property type="term" value="F:metal ion binding"/>
    <property type="evidence" value="ECO:0007669"/>
    <property type="project" value="UniProtKB-KW"/>
</dbReference>
<dbReference type="RefSeq" id="WP_407049550.1">
    <property type="nucleotide sequence ID" value="NZ_CP158568.1"/>
</dbReference>
<feature type="domain" description="Peptidase M48" evidence="7">
    <location>
        <begin position="88"/>
        <end position="271"/>
    </location>
</feature>
<proteinExistence type="predicted"/>
<dbReference type="KEGG" id="mflg:ABS361_20995"/>
<evidence type="ECO:0000256" key="1">
    <source>
        <dbReference type="ARBA" id="ARBA00001947"/>
    </source>
</evidence>
<organism evidence="8">
    <name type="scientific">Methyloraptor flagellatus</name>
    <dbReference type="NCBI Taxonomy" id="3162530"/>
    <lineage>
        <taxon>Bacteria</taxon>
        <taxon>Pseudomonadati</taxon>
        <taxon>Pseudomonadota</taxon>
        <taxon>Alphaproteobacteria</taxon>
        <taxon>Hyphomicrobiales</taxon>
        <taxon>Ancalomicrobiaceae</taxon>
        <taxon>Methyloraptor</taxon>
    </lineage>
</organism>
<evidence type="ECO:0000256" key="5">
    <source>
        <dbReference type="ARBA" id="ARBA00022833"/>
    </source>
</evidence>
<sequence length="505" mass="54180">MGEAVSVARRICGWTEALGRIVPATGVLVATAIVLAACSSVGGSVDTMIEPTAAPSNVISPGLNPPSTDPEHDRIVASYGGVYDDPAAAQALARAVGRLVAASDDPSQAYRITILNASVVNAFALPTGNLYVTRGLLALANDTSEVAAVIAHEMAHVTARHAIARQRRQEAALVVNRALSNAPADSDAQRLALTTTQLSLARFSQVQELEADAIGVRTLARAGFDPFAASRFLSSMARYAEYRANRAGQQGEKGRPDFLSSHPSTPERITFAVRAAREIAAPGIGEQERERYLQGLDGMIFGDNPSEGFVRGRNFQHKALGIQFTVPQGYTLENSSVAVHATDAQGTAMRFDGVAVPQATALTDYLASGWINGLVRDSIRPMQVGEFQGAAATAITDGWTFRVGVVRYGKTTYRFIFAAQDQGVSLDEAFQQTLQSFRRLTPEESARLRPLRLRLVKVKMGDTVDKLAEQMSGVDRKSELFRVLNGLEPGEQPDPGKLMKVVTDQ</sequence>
<keyword evidence="6 8" id="KW-0482">Metalloprotease</keyword>
<dbReference type="Pfam" id="PF01435">
    <property type="entry name" value="Peptidase_M48"/>
    <property type="match status" value="1"/>
</dbReference>
<evidence type="ECO:0000259" key="7">
    <source>
        <dbReference type="Pfam" id="PF01435"/>
    </source>
</evidence>
<dbReference type="InterPro" id="IPR051156">
    <property type="entry name" value="Mito/Outer_Membr_Metalloprot"/>
</dbReference>
<dbReference type="PANTHER" id="PTHR22726:SF1">
    <property type="entry name" value="METALLOENDOPEPTIDASE OMA1, MITOCHONDRIAL"/>
    <property type="match status" value="1"/>
</dbReference>
<dbReference type="Gene3D" id="3.30.2010.10">
    <property type="entry name" value="Metalloproteases ('zincins'), catalytic domain"/>
    <property type="match status" value="1"/>
</dbReference>
<keyword evidence="5" id="KW-0862">Zinc</keyword>
<evidence type="ECO:0000256" key="4">
    <source>
        <dbReference type="ARBA" id="ARBA00022801"/>
    </source>
</evidence>
<dbReference type="GO" id="GO:0016020">
    <property type="term" value="C:membrane"/>
    <property type="evidence" value="ECO:0007669"/>
    <property type="project" value="TreeGrafter"/>
</dbReference>
<dbReference type="GO" id="GO:0051603">
    <property type="term" value="P:proteolysis involved in protein catabolic process"/>
    <property type="evidence" value="ECO:0007669"/>
    <property type="project" value="TreeGrafter"/>
</dbReference>
<dbReference type="EMBL" id="CP158568">
    <property type="protein sequence ID" value="XBY44457.1"/>
    <property type="molecule type" value="Genomic_DNA"/>
</dbReference>
<dbReference type="EC" id="3.4.24.-" evidence="8"/>
<protein>
    <submittedName>
        <fullName evidence="8">M48 family metalloprotease</fullName>
        <ecNumber evidence="8">3.4.24.-</ecNumber>
    </submittedName>
</protein>
<dbReference type="CDD" id="cd07324">
    <property type="entry name" value="M48C_Oma1-like"/>
    <property type="match status" value="1"/>
</dbReference>
<keyword evidence="4 8" id="KW-0378">Hydrolase</keyword>
<comment type="cofactor">
    <cofactor evidence="1">
        <name>Zn(2+)</name>
        <dbReference type="ChEBI" id="CHEBI:29105"/>
    </cofactor>
</comment>